<accession>A0A923IV92</accession>
<dbReference type="Gene3D" id="2.60.40.1250">
    <property type="entry name" value="Thiol:disulfide interchange protein DsbD, N-terminal domain"/>
    <property type="match status" value="1"/>
</dbReference>
<name>A0A923IV92_9SPHI</name>
<protein>
    <submittedName>
        <fullName evidence="2">Sugar transporter</fullName>
    </submittedName>
</protein>
<gene>
    <name evidence="2" type="ORF">GM921_14980</name>
</gene>
<dbReference type="Proteomes" id="UP000601055">
    <property type="component" value="Unassembled WGS sequence"/>
</dbReference>
<dbReference type="Pfam" id="PF11412">
    <property type="entry name" value="DsbD_N"/>
    <property type="match status" value="1"/>
</dbReference>
<keyword evidence="2" id="KW-0762">Sugar transport</keyword>
<dbReference type="InterPro" id="IPR028250">
    <property type="entry name" value="DsbDN"/>
</dbReference>
<dbReference type="AlphaFoldDB" id="A0A923IV92"/>
<feature type="domain" description="Thiol:disulfide interchange protein DsbD N-terminal" evidence="1">
    <location>
        <begin position="34"/>
        <end position="141"/>
    </location>
</feature>
<evidence type="ECO:0000313" key="2">
    <source>
        <dbReference type="EMBL" id="MBB2146805.1"/>
    </source>
</evidence>
<dbReference type="EMBL" id="WNXD01000002">
    <property type="protein sequence ID" value="MBB2146805.1"/>
    <property type="molecule type" value="Genomic_DNA"/>
</dbReference>
<dbReference type="InterPro" id="IPR036929">
    <property type="entry name" value="DsbDN_sf"/>
</dbReference>
<keyword evidence="3" id="KW-1185">Reference proteome</keyword>
<evidence type="ECO:0000313" key="3">
    <source>
        <dbReference type="Proteomes" id="UP000601055"/>
    </source>
</evidence>
<keyword evidence="2" id="KW-0813">Transport</keyword>
<organism evidence="2 3">
    <name type="scientific">Pedobacter planticolens</name>
    <dbReference type="NCBI Taxonomy" id="2679964"/>
    <lineage>
        <taxon>Bacteria</taxon>
        <taxon>Pseudomonadati</taxon>
        <taxon>Bacteroidota</taxon>
        <taxon>Sphingobacteriia</taxon>
        <taxon>Sphingobacteriales</taxon>
        <taxon>Sphingobacteriaceae</taxon>
        <taxon>Pedobacter</taxon>
    </lineage>
</organism>
<comment type="caution">
    <text evidence="2">The sequence shown here is derived from an EMBL/GenBank/DDBJ whole genome shotgun (WGS) entry which is preliminary data.</text>
</comment>
<reference evidence="2" key="1">
    <citation type="submission" date="2019-11" db="EMBL/GenBank/DDBJ databases">
        <title>Description of Pedobacter sp. LMG 31464T.</title>
        <authorList>
            <person name="Carlier A."/>
            <person name="Qi S."/>
            <person name="Vandamme P."/>
        </authorList>
    </citation>
    <scope>NUCLEOTIDE SEQUENCE</scope>
    <source>
        <strain evidence="2">LMG 31464</strain>
    </source>
</reference>
<evidence type="ECO:0000259" key="1">
    <source>
        <dbReference type="Pfam" id="PF11412"/>
    </source>
</evidence>
<proteinExistence type="predicted"/>
<sequence length="149" mass="17099">MKNLILLFVLSMCSIEYCRSQIEIPVNISYAAKKTSGNTATIFIKATIDNDWHIYSSLQNNGGPLRTSLNFAKSENYKLVGQVAEPIPIRKYEKTFGIEVFYFEKEVIFKQKIILKSKRAIVKGKIEFMACDDHQCMPPREVNFIIPIN</sequence>
<dbReference type="RefSeq" id="WP_182923443.1">
    <property type="nucleotide sequence ID" value="NZ_WNXD01000002.1"/>
</dbReference>